<dbReference type="Pfam" id="PF00990">
    <property type="entry name" value="GGDEF"/>
    <property type="match status" value="1"/>
</dbReference>
<dbReference type="InterPro" id="IPR001789">
    <property type="entry name" value="Sig_transdc_resp-reg_receiver"/>
</dbReference>
<proteinExistence type="predicted"/>
<dbReference type="PANTHER" id="PTHR45138:SF9">
    <property type="entry name" value="DIGUANYLATE CYCLASE DGCM-RELATED"/>
    <property type="match status" value="1"/>
</dbReference>
<gene>
    <name evidence="4" type="ORF">GGC33_12090</name>
</gene>
<sequence length="313" mass="35993">MTDYNPKNFLILAVDDNSVNRILIEKILRKEGYQAKILAHSQEVLPYMEQINPDLILLDLMMPNINGLELCQQIKLNPHFEDIPVIFITASDEKQDLLKAFDLGAVDYITKPFHNRELLARIKTHLELKFTRDELKKALVELEKLATTDELTGISNRRNFSTLAEREFNLAKRQKRYFTLLILDIDYFKKINDSYGHIAGDFVIKSVAQQCVLSIRQEDLCARWGGEEFIIFLSESMLEDGIAVARRLRQDIEELSVAFESEQINVTVSIGVAVYNPEDKNVNQTIIRGDMALYQAKNSGRNRVVDENGVCYF</sequence>
<protein>
    <submittedName>
        <fullName evidence="4">Diguanylate cyclase</fullName>
    </submittedName>
</protein>
<dbReference type="FunFam" id="3.30.70.270:FF:000001">
    <property type="entry name" value="Diguanylate cyclase domain protein"/>
    <property type="match status" value="1"/>
</dbReference>
<dbReference type="GO" id="GO:0005886">
    <property type="term" value="C:plasma membrane"/>
    <property type="evidence" value="ECO:0007669"/>
    <property type="project" value="TreeGrafter"/>
</dbReference>
<name>A0A844GVQ2_9CHRO</name>
<dbReference type="InterPro" id="IPR011006">
    <property type="entry name" value="CheY-like_superfamily"/>
</dbReference>
<organism evidence="4 5">
    <name type="scientific">Cyanobacterium aponinum 0216</name>
    <dbReference type="NCBI Taxonomy" id="2676140"/>
    <lineage>
        <taxon>Bacteria</taxon>
        <taxon>Bacillati</taxon>
        <taxon>Cyanobacteriota</taxon>
        <taxon>Cyanophyceae</taxon>
        <taxon>Oscillatoriophycideae</taxon>
        <taxon>Chroococcales</taxon>
        <taxon>Geminocystaceae</taxon>
        <taxon>Cyanobacterium</taxon>
    </lineage>
</organism>
<evidence type="ECO:0000259" key="3">
    <source>
        <dbReference type="PROSITE" id="PS50887"/>
    </source>
</evidence>
<dbReference type="InterPro" id="IPR043128">
    <property type="entry name" value="Rev_trsase/Diguanyl_cyclase"/>
</dbReference>
<dbReference type="InterPro" id="IPR000160">
    <property type="entry name" value="GGDEF_dom"/>
</dbReference>
<dbReference type="PROSITE" id="PS50110">
    <property type="entry name" value="RESPONSE_REGULATORY"/>
    <property type="match status" value="1"/>
</dbReference>
<dbReference type="Pfam" id="PF00072">
    <property type="entry name" value="Response_reg"/>
    <property type="match status" value="1"/>
</dbReference>
<feature type="domain" description="GGDEF" evidence="3">
    <location>
        <begin position="176"/>
        <end position="309"/>
    </location>
</feature>
<evidence type="ECO:0000313" key="4">
    <source>
        <dbReference type="EMBL" id="MTF39663.1"/>
    </source>
</evidence>
<evidence type="ECO:0000256" key="1">
    <source>
        <dbReference type="PROSITE-ProRule" id="PRU00169"/>
    </source>
</evidence>
<evidence type="ECO:0000313" key="5">
    <source>
        <dbReference type="Proteomes" id="UP000437131"/>
    </source>
</evidence>
<dbReference type="GO" id="GO:0043709">
    <property type="term" value="P:cell adhesion involved in single-species biofilm formation"/>
    <property type="evidence" value="ECO:0007669"/>
    <property type="project" value="TreeGrafter"/>
</dbReference>
<feature type="domain" description="Response regulatory" evidence="2">
    <location>
        <begin position="10"/>
        <end position="126"/>
    </location>
</feature>
<dbReference type="Gene3D" id="3.40.50.2300">
    <property type="match status" value="1"/>
</dbReference>
<dbReference type="EMBL" id="WMIA01000015">
    <property type="protein sequence ID" value="MTF39663.1"/>
    <property type="molecule type" value="Genomic_DNA"/>
</dbReference>
<dbReference type="Gene3D" id="3.30.70.270">
    <property type="match status" value="1"/>
</dbReference>
<dbReference type="GO" id="GO:1902201">
    <property type="term" value="P:negative regulation of bacterial-type flagellum-dependent cell motility"/>
    <property type="evidence" value="ECO:0007669"/>
    <property type="project" value="TreeGrafter"/>
</dbReference>
<dbReference type="SUPFAM" id="SSF52172">
    <property type="entry name" value="CheY-like"/>
    <property type="match status" value="1"/>
</dbReference>
<dbReference type="GO" id="GO:0000160">
    <property type="term" value="P:phosphorelay signal transduction system"/>
    <property type="evidence" value="ECO:0007669"/>
    <property type="project" value="InterPro"/>
</dbReference>
<accession>A0A844GVQ2</accession>
<dbReference type="Proteomes" id="UP000437131">
    <property type="component" value="Unassembled WGS sequence"/>
</dbReference>
<dbReference type="PANTHER" id="PTHR45138">
    <property type="entry name" value="REGULATORY COMPONENTS OF SENSORY TRANSDUCTION SYSTEM"/>
    <property type="match status" value="1"/>
</dbReference>
<evidence type="ECO:0000259" key="2">
    <source>
        <dbReference type="PROSITE" id="PS50110"/>
    </source>
</evidence>
<dbReference type="SMART" id="SM00267">
    <property type="entry name" value="GGDEF"/>
    <property type="match status" value="1"/>
</dbReference>
<dbReference type="GO" id="GO:0052621">
    <property type="term" value="F:diguanylate cyclase activity"/>
    <property type="evidence" value="ECO:0007669"/>
    <property type="project" value="TreeGrafter"/>
</dbReference>
<dbReference type="SMART" id="SM00448">
    <property type="entry name" value="REC"/>
    <property type="match status" value="1"/>
</dbReference>
<reference evidence="4 5" key="1">
    <citation type="submission" date="2019-11" db="EMBL/GenBank/DDBJ databases">
        <title>Isolation of a new High Light Tolerant Cyanobacteria.</title>
        <authorList>
            <person name="Dobson Z."/>
            <person name="Vaughn N."/>
            <person name="Vaughn M."/>
            <person name="Fromme P."/>
            <person name="Mazor Y."/>
        </authorList>
    </citation>
    <scope>NUCLEOTIDE SEQUENCE [LARGE SCALE GENOMIC DNA]</scope>
    <source>
        <strain evidence="4 5">0216</strain>
    </source>
</reference>
<dbReference type="InterPro" id="IPR029787">
    <property type="entry name" value="Nucleotide_cyclase"/>
</dbReference>
<dbReference type="SUPFAM" id="SSF55073">
    <property type="entry name" value="Nucleotide cyclase"/>
    <property type="match status" value="1"/>
</dbReference>
<feature type="modified residue" description="4-aspartylphosphate" evidence="1">
    <location>
        <position position="59"/>
    </location>
</feature>
<dbReference type="RefSeq" id="WP_155084162.1">
    <property type="nucleotide sequence ID" value="NZ_WMIA01000015.1"/>
</dbReference>
<dbReference type="CDD" id="cd01949">
    <property type="entry name" value="GGDEF"/>
    <property type="match status" value="1"/>
</dbReference>
<keyword evidence="1" id="KW-0597">Phosphoprotein</keyword>
<comment type="caution">
    <text evidence="4">The sequence shown here is derived from an EMBL/GenBank/DDBJ whole genome shotgun (WGS) entry which is preliminary data.</text>
</comment>
<dbReference type="InterPro" id="IPR050469">
    <property type="entry name" value="Diguanylate_Cyclase"/>
</dbReference>
<dbReference type="PROSITE" id="PS50887">
    <property type="entry name" value="GGDEF"/>
    <property type="match status" value="1"/>
</dbReference>
<dbReference type="NCBIfam" id="TIGR00254">
    <property type="entry name" value="GGDEF"/>
    <property type="match status" value="1"/>
</dbReference>
<dbReference type="AlphaFoldDB" id="A0A844GVQ2"/>